<protein>
    <recommendedName>
        <fullName evidence="4">Pectate lyase-like protein</fullName>
    </recommendedName>
</protein>
<evidence type="ECO:0000313" key="3">
    <source>
        <dbReference type="Proteomes" id="UP000293874"/>
    </source>
</evidence>
<comment type="caution">
    <text evidence="2">The sequence shown here is derived from an EMBL/GenBank/DDBJ whole genome shotgun (WGS) entry which is preliminary data.</text>
</comment>
<evidence type="ECO:0000256" key="1">
    <source>
        <dbReference type="SAM" id="SignalP"/>
    </source>
</evidence>
<gene>
    <name evidence="2" type="ORF">EV199_0666</name>
</gene>
<dbReference type="EMBL" id="SGXA01000001">
    <property type="protein sequence ID" value="RZS74815.1"/>
    <property type="molecule type" value="Genomic_DNA"/>
</dbReference>
<dbReference type="Proteomes" id="UP000293874">
    <property type="component" value="Unassembled WGS sequence"/>
</dbReference>
<feature type="signal peptide" evidence="1">
    <location>
        <begin position="1"/>
        <end position="24"/>
    </location>
</feature>
<sequence>MTSSPYKKRIVVTVAIAASVSAIAFSIAASRMPAWESKFVKQQKDGSLQYKADKQGNFIPDFSAVGYYHGDKPIPEIPAVATVSPSANAMEQIQAAIDKLSAQKPDVNGFRGAILLKRGEYRIPGSILIKASGIVLRGEGNTENGTRLIATAANQKPLIDVQGNGKITEVQGTRVNIADKYVPTGATSFNVTDASAFKAGDHVILFSAANDHWISDLKMDQIVARNGTKQWRSEEYNLSFERTILSVNGNTVELDNPVMMPIDADYGGGALFKYTFNGRIQHIGIENLYCESPASSDTAEDHSWDAIHMDKIENGWVSKVTARYFSYACVNLSPAAKNITVTNSRCFDHKSKVTGGRRYSFNNDGQQNLFLNCVTADGRHDYVTGAKTLGPNVFYNCSSTITHADIGPHHRWAVGTLYDNITTDGEINVQDRGNYGSGHGWAGVTQVLWNCKVRGAAVQNPWASGKNYCIGLNGEKRAGRFKDRMDGEWEGLNKDGLQPPSLYKAQLEARQKKK</sequence>
<accession>A0A4Q7N349</accession>
<dbReference type="InterPro" id="IPR011050">
    <property type="entry name" value="Pectin_lyase_fold/virulence"/>
</dbReference>
<dbReference type="AlphaFoldDB" id="A0A4Q7N349"/>
<dbReference type="InterPro" id="IPR012334">
    <property type="entry name" value="Pectin_lyas_fold"/>
</dbReference>
<keyword evidence="3" id="KW-1185">Reference proteome</keyword>
<evidence type="ECO:0008006" key="4">
    <source>
        <dbReference type="Google" id="ProtNLM"/>
    </source>
</evidence>
<dbReference type="SUPFAM" id="SSF51126">
    <property type="entry name" value="Pectin lyase-like"/>
    <property type="match status" value="1"/>
</dbReference>
<feature type="chain" id="PRO_5020401202" description="Pectate lyase-like protein" evidence="1">
    <location>
        <begin position="25"/>
        <end position="514"/>
    </location>
</feature>
<keyword evidence="1" id="KW-0732">Signal</keyword>
<organism evidence="2 3">
    <name type="scientific">Pseudobacter ginsenosidimutans</name>
    <dbReference type="NCBI Taxonomy" id="661488"/>
    <lineage>
        <taxon>Bacteria</taxon>
        <taxon>Pseudomonadati</taxon>
        <taxon>Bacteroidota</taxon>
        <taxon>Chitinophagia</taxon>
        <taxon>Chitinophagales</taxon>
        <taxon>Chitinophagaceae</taxon>
        <taxon>Pseudobacter</taxon>
    </lineage>
</organism>
<dbReference type="RefSeq" id="WP_207234181.1">
    <property type="nucleotide sequence ID" value="NZ_CP042431.1"/>
</dbReference>
<name>A0A4Q7N349_9BACT</name>
<proteinExistence type="predicted"/>
<dbReference type="Gene3D" id="2.160.20.10">
    <property type="entry name" value="Single-stranded right-handed beta-helix, Pectin lyase-like"/>
    <property type="match status" value="1"/>
</dbReference>
<evidence type="ECO:0000313" key="2">
    <source>
        <dbReference type="EMBL" id="RZS74815.1"/>
    </source>
</evidence>
<reference evidence="2 3" key="1">
    <citation type="submission" date="2019-02" db="EMBL/GenBank/DDBJ databases">
        <title>Genomic Encyclopedia of Type Strains, Phase IV (KMG-IV): sequencing the most valuable type-strain genomes for metagenomic binning, comparative biology and taxonomic classification.</title>
        <authorList>
            <person name="Goeker M."/>
        </authorList>
    </citation>
    <scope>NUCLEOTIDE SEQUENCE [LARGE SCALE GENOMIC DNA]</scope>
    <source>
        <strain evidence="2 3">DSM 18116</strain>
    </source>
</reference>